<dbReference type="EMBL" id="JAVCWF010000001">
    <property type="protein sequence ID" value="MDQ7936568.1"/>
    <property type="molecule type" value="Genomic_DNA"/>
</dbReference>
<dbReference type="PANTHER" id="PTHR47505:SF1">
    <property type="entry name" value="DNA UTILIZATION PROTEIN YHGH"/>
    <property type="match status" value="1"/>
</dbReference>
<dbReference type="InterPro" id="IPR051910">
    <property type="entry name" value="ComF/GntX_DNA_util-trans"/>
</dbReference>
<keyword evidence="4" id="KW-1185">Reference proteome</keyword>
<evidence type="ECO:0000259" key="2">
    <source>
        <dbReference type="Pfam" id="PF00156"/>
    </source>
</evidence>
<keyword evidence="3" id="KW-0328">Glycosyltransferase</keyword>
<dbReference type="InterPro" id="IPR029057">
    <property type="entry name" value="PRTase-like"/>
</dbReference>
<keyword evidence="3" id="KW-0808">Transferase</keyword>
<comment type="similarity">
    <text evidence="1">Belongs to the ComF/GntX family.</text>
</comment>
<dbReference type="Proteomes" id="UP001227831">
    <property type="component" value="Unassembled WGS sequence"/>
</dbReference>
<dbReference type="InterPro" id="IPR000836">
    <property type="entry name" value="PRTase_dom"/>
</dbReference>
<gene>
    <name evidence="3" type="ORF">RA086_02765</name>
</gene>
<organism evidence="3 4">
    <name type="scientific">Lactiplantibacillus brownii</name>
    <dbReference type="NCBI Taxonomy" id="3069269"/>
    <lineage>
        <taxon>Bacteria</taxon>
        <taxon>Bacillati</taxon>
        <taxon>Bacillota</taxon>
        <taxon>Bacilli</taxon>
        <taxon>Lactobacillales</taxon>
        <taxon>Lactobacillaceae</taxon>
        <taxon>Lactiplantibacillus</taxon>
    </lineage>
</organism>
<name>A0ABU1A6R3_9LACO</name>
<reference evidence="3 4" key="1">
    <citation type="journal article" date="2023" name="Int. J. Syst. Evol. Microbiol.">
        <title>Lactiplantibacillus brownii sp. nov., a novel psychrotolerant species isolated from sauerkraut.</title>
        <authorList>
            <person name="Heng Y.C."/>
            <person name="Silvaraju S."/>
            <person name="Lee J.K.Y."/>
            <person name="Kittelmann S."/>
        </authorList>
    </citation>
    <scope>NUCLEOTIDE SEQUENCE [LARGE SCALE GENOMIC DNA]</scope>
    <source>
        <strain evidence="3 4">WILCCON 0030</strain>
    </source>
</reference>
<protein>
    <submittedName>
        <fullName evidence="3">Phosphoribosyltransferase family protein</fullName>
    </submittedName>
</protein>
<evidence type="ECO:0000313" key="4">
    <source>
        <dbReference type="Proteomes" id="UP001227831"/>
    </source>
</evidence>
<dbReference type="RefSeq" id="WP_308702390.1">
    <property type="nucleotide sequence ID" value="NZ_JAVCWF010000001.1"/>
</dbReference>
<dbReference type="GO" id="GO:0016757">
    <property type="term" value="F:glycosyltransferase activity"/>
    <property type="evidence" value="ECO:0007669"/>
    <property type="project" value="UniProtKB-KW"/>
</dbReference>
<dbReference type="Gene3D" id="3.40.50.2020">
    <property type="match status" value="1"/>
</dbReference>
<evidence type="ECO:0000256" key="1">
    <source>
        <dbReference type="ARBA" id="ARBA00008007"/>
    </source>
</evidence>
<comment type="caution">
    <text evidence="3">The sequence shown here is derived from an EMBL/GenBank/DDBJ whole genome shotgun (WGS) entry which is preliminary data.</text>
</comment>
<feature type="domain" description="Phosphoribosyltransferase" evidence="2">
    <location>
        <begin position="174"/>
        <end position="223"/>
    </location>
</feature>
<dbReference type="SUPFAM" id="SSF53271">
    <property type="entry name" value="PRTase-like"/>
    <property type="match status" value="1"/>
</dbReference>
<dbReference type="CDD" id="cd06223">
    <property type="entry name" value="PRTases_typeI"/>
    <property type="match status" value="1"/>
</dbReference>
<proteinExistence type="inferred from homology"/>
<dbReference type="PANTHER" id="PTHR47505">
    <property type="entry name" value="DNA UTILIZATION PROTEIN YHGH"/>
    <property type="match status" value="1"/>
</dbReference>
<evidence type="ECO:0000313" key="3">
    <source>
        <dbReference type="EMBL" id="MDQ7936568.1"/>
    </source>
</evidence>
<sequence>MTKCLLCQRTTEPKLTLPWLLSWQPLVAPVVCATCWQTFTPIVSSQACIGCGRSQTQRSLCHDCQRWPQKAFYNQAPFTYNDAMQAYFEQYKFKGDYRLRLVFQQVLRTKLAQMQPDLSIAIPVTPMTMVTRGFNQVTGWLAAGENPTWLQTQESDKVIPQSRKTRQERLLTAQPFKLTTTAPPLTGKTVVIIDDVYTTGRTLRHAADLILENGAKSVIGLTLAR</sequence>
<dbReference type="Pfam" id="PF00156">
    <property type="entry name" value="Pribosyltran"/>
    <property type="match status" value="1"/>
</dbReference>
<accession>A0ABU1A6R3</accession>